<dbReference type="NCBIfam" id="TIGR00312">
    <property type="entry name" value="cbiD"/>
    <property type="match status" value="1"/>
</dbReference>
<dbReference type="OrthoDB" id="6439987at2"/>
<keyword evidence="4 5" id="KW-0949">S-adenosyl-L-methionine</keyword>
<evidence type="ECO:0000313" key="7">
    <source>
        <dbReference type="EMBL" id="TDT89095.1"/>
    </source>
</evidence>
<evidence type="ECO:0000313" key="6">
    <source>
        <dbReference type="EMBL" id="AMK10505.1"/>
    </source>
</evidence>
<dbReference type="KEGG" id="dej:AWY79_04920"/>
<keyword evidence="3 5" id="KW-0808">Transferase</keyword>
<keyword evidence="8" id="KW-1185">Reference proteome</keyword>
<keyword evidence="1 5" id="KW-0169">Cobalamin biosynthesis</keyword>
<organism evidence="7 9">
    <name type="scientific">Pseudodesulfovibrio indicus</name>
    <dbReference type="NCBI Taxonomy" id="1716143"/>
    <lineage>
        <taxon>Bacteria</taxon>
        <taxon>Pseudomonadati</taxon>
        <taxon>Thermodesulfobacteriota</taxon>
        <taxon>Desulfovibrionia</taxon>
        <taxon>Desulfovibrionales</taxon>
        <taxon>Desulfovibrionaceae</taxon>
    </lineage>
</organism>
<protein>
    <recommendedName>
        <fullName evidence="5">Cobalt-precorrin-5B C(1)-methyltransferase</fullName>
        <ecNumber evidence="5">2.1.1.195</ecNumber>
    </recommendedName>
    <alternativeName>
        <fullName evidence="5">Cobalt-precorrin-6A synthase</fullName>
    </alternativeName>
</protein>
<evidence type="ECO:0000313" key="9">
    <source>
        <dbReference type="Proteomes" id="UP000295506"/>
    </source>
</evidence>
<dbReference type="RefSeq" id="WP_066801085.1">
    <property type="nucleotide sequence ID" value="NZ_CP014206.1"/>
</dbReference>
<evidence type="ECO:0000256" key="5">
    <source>
        <dbReference type="HAMAP-Rule" id="MF_00787"/>
    </source>
</evidence>
<dbReference type="AlphaFoldDB" id="A0A126QM53"/>
<dbReference type="EMBL" id="SOBK01000004">
    <property type="protein sequence ID" value="TDT89095.1"/>
    <property type="molecule type" value="Genomic_DNA"/>
</dbReference>
<dbReference type="Proteomes" id="UP000055611">
    <property type="component" value="Chromosome"/>
</dbReference>
<dbReference type="NCBIfam" id="NF000849">
    <property type="entry name" value="PRK00075.1-1"/>
    <property type="match status" value="1"/>
</dbReference>
<dbReference type="EMBL" id="CP014206">
    <property type="protein sequence ID" value="AMK10505.1"/>
    <property type="molecule type" value="Genomic_DNA"/>
</dbReference>
<reference evidence="6 8" key="1">
    <citation type="journal article" date="2016" name="Front. Microbiol.">
        <title>Genome Sequence of the Piezophilic, Mesophilic Sulfate-Reducing Bacterium Desulfovibrio indicus J2T.</title>
        <authorList>
            <person name="Cao J."/>
            <person name="Maignien L."/>
            <person name="Shao Z."/>
            <person name="Alain K."/>
            <person name="Jebbar M."/>
        </authorList>
    </citation>
    <scope>NUCLEOTIDE SEQUENCE [LARGE SCALE GENOMIC DNA]</scope>
    <source>
        <strain evidence="6 8">J2</strain>
    </source>
</reference>
<evidence type="ECO:0000256" key="1">
    <source>
        <dbReference type="ARBA" id="ARBA00022573"/>
    </source>
</evidence>
<dbReference type="EC" id="2.1.1.195" evidence="5"/>
<sequence>MGGGLRTGRTTGTCAAAAAMAGTRFLLTGETPEVVDAPLPPGGTLAVPIERYERDFGRQNGDRDSVRVTVIKDGGDDPDATHGCEVRAVVRLDRDADTPLAVTLDGGEGVGRATLPGLPVPVGQAAINPEPRKQIERAVRLAAEGLAAGRVDVVIEIPEGETIALKTLNPRLGILGGISILGTQGIVKPYSHASWKATIEEGLDVARAMGLPEPVFTTGRRSERFYLEAHPDMPEQALIQAADFFAFAMRAAADRGFERVTWAVFFGKLVKQAQGVEYTHARTHPVDFGLLAERCLEAGADPALAPAVCSANTAIQVLDLLKDDPARPALVRLLADRAARAAGGHCAGRCRATYAVFDFDGHPL</sequence>
<dbReference type="HAMAP" id="MF_00787">
    <property type="entry name" value="CbiD"/>
    <property type="match status" value="1"/>
</dbReference>
<comment type="pathway">
    <text evidence="5">Cofactor biosynthesis; adenosylcobalamin biosynthesis; cob(II)yrinate a,c-diamide from sirohydrochlorin (anaerobic route): step 6/10.</text>
</comment>
<comment type="catalytic activity">
    <reaction evidence="5">
        <text>Co-precorrin-5B + S-adenosyl-L-methionine = Co-precorrin-6A + S-adenosyl-L-homocysteine</text>
        <dbReference type="Rhea" id="RHEA:26285"/>
        <dbReference type="ChEBI" id="CHEBI:57856"/>
        <dbReference type="ChEBI" id="CHEBI:59789"/>
        <dbReference type="ChEBI" id="CHEBI:60063"/>
        <dbReference type="ChEBI" id="CHEBI:60064"/>
        <dbReference type="EC" id="2.1.1.195"/>
    </reaction>
</comment>
<proteinExistence type="inferred from homology"/>
<comment type="function">
    <text evidence="5">Catalyzes the methylation of C-1 in cobalt-precorrin-5B to form cobalt-precorrin-6A.</text>
</comment>
<dbReference type="PANTHER" id="PTHR35863">
    <property type="entry name" value="COBALT-PRECORRIN-5B C(1)-METHYLTRANSFERASE"/>
    <property type="match status" value="1"/>
</dbReference>
<dbReference type="GO" id="GO:0008168">
    <property type="term" value="F:methyltransferase activity"/>
    <property type="evidence" value="ECO:0007669"/>
    <property type="project" value="UniProtKB-UniRule"/>
</dbReference>
<evidence type="ECO:0000256" key="2">
    <source>
        <dbReference type="ARBA" id="ARBA00022603"/>
    </source>
</evidence>
<dbReference type="Gene3D" id="3.30.2110.10">
    <property type="entry name" value="CbiD-like"/>
    <property type="match status" value="1"/>
</dbReference>
<evidence type="ECO:0000256" key="4">
    <source>
        <dbReference type="ARBA" id="ARBA00022691"/>
    </source>
</evidence>
<dbReference type="SUPFAM" id="SSF111342">
    <property type="entry name" value="CbiD-like"/>
    <property type="match status" value="1"/>
</dbReference>
<gene>
    <name evidence="5" type="primary">cbiD</name>
    <name evidence="6" type="ORF">AWY79_04920</name>
    <name evidence="7" type="ORF">EDC59_10488</name>
</gene>
<reference evidence="7 9" key="2">
    <citation type="submission" date="2019-03" db="EMBL/GenBank/DDBJ databases">
        <title>Genomic Encyclopedia of Type Strains, Phase IV (KMG-IV): sequencing the most valuable type-strain genomes for metagenomic binning, comparative biology and taxonomic classification.</title>
        <authorList>
            <person name="Goeker M."/>
        </authorList>
    </citation>
    <scope>NUCLEOTIDE SEQUENCE [LARGE SCALE GENOMIC DNA]</scope>
    <source>
        <strain evidence="7 9">DSM 101483</strain>
    </source>
</reference>
<dbReference type="PIRSF" id="PIRSF026782">
    <property type="entry name" value="CbiD"/>
    <property type="match status" value="1"/>
</dbReference>
<dbReference type="Pfam" id="PF01888">
    <property type="entry name" value="CbiD"/>
    <property type="match status" value="1"/>
</dbReference>
<dbReference type="InterPro" id="IPR036074">
    <property type="entry name" value="CbiD_sf"/>
</dbReference>
<dbReference type="InterPro" id="IPR002748">
    <property type="entry name" value="CbiD"/>
</dbReference>
<dbReference type="GO" id="GO:0019251">
    <property type="term" value="P:anaerobic cobalamin biosynthetic process"/>
    <property type="evidence" value="ECO:0007669"/>
    <property type="project" value="UniProtKB-UniRule"/>
</dbReference>
<dbReference type="PANTHER" id="PTHR35863:SF1">
    <property type="entry name" value="COBALT-PRECORRIN-5B C(1)-METHYLTRANSFERASE"/>
    <property type="match status" value="1"/>
</dbReference>
<dbReference type="Proteomes" id="UP000295506">
    <property type="component" value="Unassembled WGS sequence"/>
</dbReference>
<keyword evidence="2 5" id="KW-0489">Methyltransferase</keyword>
<evidence type="ECO:0000256" key="3">
    <source>
        <dbReference type="ARBA" id="ARBA00022679"/>
    </source>
</evidence>
<accession>A0A126QM53</accession>
<name>A0A126QM53_9BACT</name>
<evidence type="ECO:0000313" key="8">
    <source>
        <dbReference type="Proteomes" id="UP000055611"/>
    </source>
</evidence>
<dbReference type="GO" id="GO:0032259">
    <property type="term" value="P:methylation"/>
    <property type="evidence" value="ECO:0007669"/>
    <property type="project" value="UniProtKB-KW"/>
</dbReference>
<comment type="similarity">
    <text evidence="5">Belongs to the CbiD family.</text>
</comment>